<feature type="region of interest" description="Disordered" evidence="1">
    <location>
        <begin position="456"/>
        <end position="511"/>
    </location>
</feature>
<dbReference type="EMBL" id="VSSQ01000083">
    <property type="protein sequence ID" value="MPL74842.1"/>
    <property type="molecule type" value="Genomic_DNA"/>
</dbReference>
<feature type="compositionally biased region" description="Basic and acidic residues" evidence="1">
    <location>
        <begin position="282"/>
        <end position="295"/>
    </location>
</feature>
<feature type="compositionally biased region" description="Basic residues" evidence="1">
    <location>
        <begin position="222"/>
        <end position="236"/>
    </location>
</feature>
<reference evidence="2" key="1">
    <citation type="submission" date="2019-08" db="EMBL/GenBank/DDBJ databases">
        <authorList>
            <person name="Kucharzyk K."/>
            <person name="Murdoch R.W."/>
            <person name="Higgins S."/>
            <person name="Loffler F."/>
        </authorList>
    </citation>
    <scope>NUCLEOTIDE SEQUENCE</scope>
</reference>
<feature type="compositionally biased region" description="Basic and acidic residues" evidence="1">
    <location>
        <begin position="496"/>
        <end position="511"/>
    </location>
</feature>
<feature type="region of interest" description="Disordered" evidence="1">
    <location>
        <begin position="406"/>
        <end position="427"/>
    </location>
</feature>
<gene>
    <name evidence="2" type="ORF">SDC9_20661</name>
</gene>
<feature type="compositionally biased region" description="Basic and acidic residues" evidence="1">
    <location>
        <begin position="458"/>
        <end position="474"/>
    </location>
</feature>
<name>A0A644U7P4_9ZZZZ</name>
<feature type="compositionally biased region" description="Basic and acidic residues" evidence="1">
    <location>
        <begin position="20"/>
        <end position="47"/>
    </location>
</feature>
<feature type="compositionally biased region" description="Basic residues" evidence="1">
    <location>
        <begin position="249"/>
        <end position="265"/>
    </location>
</feature>
<organism evidence="2">
    <name type="scientific">bioreactor metagenome</name>
    <dbReference type="NCBI Taxonomy" id="1076179"/>
    <lineage>
        <taxon>unclassified sequences</taxon>
        <taxon>metagenomes</taxon>
        <taxon>ecological metagenomes</taxon>
    </lineage>
</organism>
<comment type="caution">
    <text evidence="2">The sequence shown here is derived from an EMBL/GenBank/DDBJ whole genome shotgun (WGS) entry which is preliminary data.</text>
</comment>
<feature type="compositionally biased region" description="Basic and acidic residues" evidence="1">
    <location>
        <begin position="412"/>
        <end position="427"/>
    </location>
</feature>
<evidence type="ECO:0000256" key="1">
    <source>
        <dbReference type="SAM" id="MobiDB-lite"/>
    </source>
</evidence>
<feature type="region of interest" description="Disordered" evidence="1">
    <location>
        <begin position="1"/>
        <end position="47"/>
    </location>
</feature>
<feature type="compositionally biased region" description="Basic and acidic residues" evidence="1">
    <location>
        <begin position="94"/>
        <end position="130"/>
    </location>
</feature>
<feature type="compositionally biased region" description="Basic and acidic residues" evidence="1">
    <location>
        <begin position="150"/>
        <end position="165"/>
    </location>
</feature>
<feature type="compositionally biased region" description="Basic and acidic residues" evidence="1">
    <location>
        <begin position="363"/>
        <end position="393"/>
    </location>
</feature>
<evidence type="ECO:0000313" key="2">
    <source>
        <dbReference type="EMBL" id="MPL74842.1"/>
    </source>
</evidence>
<sequence>MTGKRREIGGQAGVIVLDQLGHRGPDDVEDQVRAEAEDQRRSDERREDRLLAGAHVLDRLQAFLDEFAEDDPAIEPQRVGGRQDHARRRHQRHPGVDLEGAHHGQEFTDEARGARQADVGHGEEHEDQRIARHPHRKPAIGVDLAGVHPVVDHADRKEQRPRDEAVAQHLEDRAVDALLVRREDAHGDIAHVRHRRIGDQLLHVGLRKCHQRGVDDGDRRHPEHHRGHHLSAHREHRQREAQEAVAAHLQHHRRQDHRARRRRLNVRVGQPGVHRPHRHLHREGGEEGEEQQRLHAADDVEAQHREAVGRELVGQQRDDVGGARIHVHRDHRHQHQHRAEEGVEEELEGRVDPVRPAPDADDQEHRDQRGFEEQVEQHQIQRGEHTDHQPLEREEGDHVFLDPLLDVPGRGDGQRHHEGGKQHEQDRDPVDAHLVLQAHDPVALFEELEAGVRGIKATKQEQRDQERCRGDQQRRPFRIAVRRGRSALQHQRQDRRRYQGSERDDGKKVFH</sequence>
<feature type="region of interest" description="Disordered" evidence="1">
    <location>
        <begin position="328"/>
        <end position="393"/>
    </location>
</feature>
<protein>
    <submittedName>
        <fullName evidence="2">Uncharacterized protein</fullName>
    </submittedName>
</protein>
<feature type="region of interest" description="Disordered" evidence="1">
    <location>
        <begin position="213"/>
        <end position="295"/>
    </location>
</feature>
<proteinExistence type="predicted"/>
<feature type="compositionally biased region" description="Basic residues" evidence="1">
    <location>
        <begin position="475"/>
        <end position="485"/>
    </location>
</feature>
<accession>A0A644U7P4</accession>
<feature type="region of interest" description="Disordered" evidence="1">
    <location>
        <begin position="68"/>
        <end position="165"/>
    </location>
</feature>
<dbReference type="AlphaFoldDB" id="A0A644U7P4"/>